<reference evidence="1 2" key="1">
    <citation type="submission" date="2019-03" db="EMBL/GenBank/DDBJ databases">
        <title>First draft genome of Liparis tanakae, snailfish: a comprehensive survey of snailfish specific genes.</title>
        <authorList>
            <person name="Kim W."/>
            <person name="Song I."/>
            <person name="Jeong J.-H."/>
            <person name="Kim D."/>
            <person name="Kim S."/>
            <person name="Ryu S."/>
            <person name="Song J.Y."/>
            <person name="Lee S.K."/>
        </authorList>
    </citation>
    <scope>NUCLEOTIDE SEQUENCE [LARGE SCALE GENOMIC DNA]</scope>
    <source>
        <tissue evidence="1">Muscle</tissue>
    </source>
</reference>
<organism evidence="1 2">
    <name type="scientific">Liparis tanakae</name>
    <name type="common">Tanaka's snailfish</name>
    <dbReference type="NCBI Taxonomy" id="230148"/>
    <lineage>
        <taxon>Eukaryota</taxon>
        <taxon>Metazoa</taxon>
        <taxon>Chordata</taxon>
        <taxon>Craniata</taxon>
        <taxon>Vertebrata</taxon>
        <taxon>Euteleostomi</taxon>
        <taxon>Actinopterygii</taxon>
        <taxon>Neopterygii</taxon>
        <taxon>Teleostei</taxon>
        <taxon>Neoteleostei</taxon>
        <taxon>Acanthomorphata</taxon>
        <taxon>Eupercaria</taxon>
        <taxon>Perciformes</taxon>
        <taxon>Cottioidei</taxon>
        <taxon>Cottales</taxon>
        <taxon>Liparidae</taxon>
        <taxon>Liparis</taxon>
    </lineage>
</organism>
<gene>
    <name evidence="1" type="ORF">EYF80_053547</name>
</gene>
<accession>A0A4Z2F616</accession>
<protein>
    <submittedName>
        <fullName evidence="1">Uncharacterized protein</fullName>
    </submittedName>
</protein>
<name>A0A4Z2F616_9TELE</name>
<sequence>MPELRLVGGRAHGAERPGAVISRRAARVRGETAGQRAPRHGALLTPAQLAPHPPLPGLRLGSLPVWILRGPAMSAREKGPLTKDSVSLLPCFYFVEVGSRRMPLRGSNMHVLA</sequence>
<evidence type="ECO:0000313" key="2">
    <source>
        <dbReference type="Proteomes" id="UP000314294"/>
    </source>
</evidence>
<evidence type="ECO:0000313" key="1">
    <source>
        <dbReference type="EMBL" id="TNN36290.1"/>
    </source>
</evidence>
<comment type="caution">
    <text evidence="1">The sequence shown here is derived from an EMBL/GenBank/DDBJ whole genome shotgun (WGS) entry which is preliminary data.</text>
</comment>
<proteinExistence type="predicted"/>
<dbReference type="AlphaFoldDB" id="A0A4Z2F616"/>
<dbReference type="Proteomes" id="UP000314294">
    <property type="component" value="Unassembled WGS sequence"/>
</dbReference>
<keyword evidence="2" id="KW-1185">Reference proteome</keyword>
<dbReference type="EMBL" id="SRLO01001636">
    <property type="protein sequence ID" value="TNN36290.1"/>
    <property type="molecule type" value="Genomic_DNA"/>
</dbReference>